<sequence length="52" mass="6177">MEARRLLRHSDLDVKEVEYEVVYSTSSHFIKIFKTIKGLTQVRYMQTIFVGL</sequence>
<evidence type="ECO:0000313" key="5">
    <source>
        <dbReference type="Proteomes" id="UP000321362"/>
    </source>
</evidence>
<evidence type="ECO:0000313" key="4">
    <source>
        <dbReference type="EMBL" id="QEC80363.1"/>
    </source>
</evidence>
<feature type="domain" description="HTH araC/xylS-type" evidence="3">
    <location>
        <begin position="1"/>
        <end position="47"/>
    </location>
</feature>
<evidence type="ECO:0000256" key="1">
    <source>
        <dbReference type="ARBA" id="ARBA00023015"/>
    </source>
</evidence>
<evidence type="ECO:0000259" key="3">
    <source>
        <dbReference type="PROSITE" id="PS01124"/>
    </source>
</evidence>
<dbReference type="RefSeq" id="WP_147060818.1">
    <property type="nucleotide sequence ID" value="NZ_CP042437.1"/>
</dbReference>
<name>A0A5B8W994_9SPHI</name>
<proteinExistence type="predicted"/>
<dbReference type="Proteomes" id="UP000321362">
    <property type="component" value="Chromosome"/>
</dbReference>
<dbReference type="PROSITE" id="PS01124">
    <property type="entry name" value="HTH_ARAC_FAMILY_2"/>
    <property type="match status" value="1"/>
</dbReference>
<dbReference type="InterPro" id="IPR009057">
    <property type="entry name" value="Homeodomain-like_sf"/>
</dbReference>
<dbReference type="InterPro" id="IPR018060">
    <property type="entry name" value="HTH_AraC"/>
</dbReference>
<dbReference type="Gene3D" id="1.10.10.60">
    <property type="entry name" value="Homeodomain-like"/>
    <property type="match status" value="1"/>
</dbReference>
<accession>A0A5B8W994</accession>
<protein>
    <submittedName>
        <fullName evidence="4">Helix-turn-helix domain-containing protein</fullName>
    </submittedName>
</protein>
<dbReference type="GO" id="GO:0043565">
    <property type="term" value="F:sequence-specific DNA binding"/>
    <property type="evidence" value="ECO:0007669"/>
    <property type="project" value="InterPro"/>
</dbReference>
<organism evidence="4 5">
    <name type="scientific">Mucilaginibacter ginsenosidivorax</name>
    <dbReference type="NCBI Taxonomy" id="862126"/>
    <lineage>
        <taxon>Bacteria</taxon>
        <taxon>Pseudomonadati</taxon>
        <taxon>Bacteroidota</taxon>
        <taxon>Sphingobacteriia</taxon>
        <taxon>Sphingobacteriales</taxon>
        <taxon>Sphingobacteriaceae</taxon>
        <taxon>Mucilaginibacter</taxon>
    </lineage>
</organism>
<dbReference type="SUPFAM" id="SSF46689">
    <property type="entry name" value="Homeodomain-like"/>
    <property type="match status" value="1"/>
</dbReference>
<evidence type="ECO:0000256" key="2">
    <source>
        <dbReference type="ARBA" id="ARBA00023163"/>
    </source>
</evidence>
<reference evidence="4 5" key="1">
    <citation type="journal article" date="2013" name="J. Microbiol.">
        <title>Mucilaginibacter ginsenosidivorax sp. nov., with ginsenoside converting activity isolated from sediment.</title>
        <authorList>
            <person name="Kim J.K."/>
            <person name="Choi T.E."/>
            <person name="Liu Q.M."/>
            <person name="Park H.Y."/>
            <person name="Yi T.H."/>
            <person name="Yoon M.H."/>
            <person name="Kim S.C."/>
            <person name="Im W.T."/>
        </authorList>
    </citation>
    <scope>NUCLEOTIDE SEQUENCE [LARGE SCALE GENOMIC DNA]</scope>
    <source>
        <strain evidence="4 5">KHI28</strain>
    </source>
</reference>
<dbReference type="EMBL" id="CP042437">
    <property type="protein sequence ID" value="QEC80363.1"/>
    <property type="molecule type" value="Genomic_DNA"/>
</dbReference>
<keyword evidence="5" id="KW-1185">Reference proteome</keyword>
<keyword evidence="2" id="KW-0804">Transcription</keyword>
<dbReference type="AlphaFoldDB" id="A0A5B8W994"/>
<gene>
    <name evidence="4" type="ORF">FSB76_01775</name>
</gene>
<dbReference type="GO" id="GO:0003700">
    <property type="term" value="F:DNA-binding transcription factor activity"/>
    <property type="evidence" value="ECO:0007669"/>
    <property type="project" value="InterPro"/>
</dbReference>
<dbReference type="KEGG" id="mgk:FSB76_01775"/>
<keyword evidence="1" id="KW-0805">Transcription regulation</keyword>